<evidence type="ECO:0000256" key="1">
    <source>
        <dbReference type="ARBA" id="ARBA00001946"/>
    </source>
</evidence>
<dbReference type="Proteomes" id="UP000813824">
    <property type="component" value="Unassembled WGS sequence"/>
</dbReference>
<feature type="region of interest" description="Disordered" evidence="13">
    <location>
        <begin position="104"/>
        <end position="134"/>
    </location>
</feature>
<evidence type="ECO:0000256" key="3">
    <source>
        <dbReference type="ARBA" id="ARBA00004922"/>
    </source>
</evidence>
<keyword evidence="7" id="KW-0812">Transmembrane</keyword>
<evidence type="ECO:0000256" key="4">
    <source>
        <dbReference type="ARBA" id="ARBA00005432"/>
    </source>
</evidence>
<dbReference type="OrthoDB" id="3057168at2759"/>
<evidence type="ECO:0000313" key="15">
    <source>
        <dbReference type="Proteomes" id="UP000813824"/>
    </source>
</evidence>
<evidence type="ECO:0000256" key="10">
    <source>
        <dbReference type="ARBA" id="ARBA00022989"/>
    </source>
</evidence>
<dbReference type="Gene3D" id="3.40.1180.10">
    <property type="entry name" value="Decaprenyl diphosphate synthase-like"/>
    <property type="match status" value="1"/>
</dbReference>
<dbReference type="PANTHER" id="PTHR21528:SF0">
    <property type="entry name" value="DEHYDRODOLICHYL DIPHOSPHATE SYNTHASE COMPLEX SUBUNIT NUS1"/>
    <property type="match status" value="1"/>
</dbReference>
<protein>
    <recommendedName>
        <fullName evidence="5">ditrans,polycis-polyprenyl diphosphate synthase [(2E,6E)-farnesyldiphosphate specific]</fullName>
        <ecNumber evidence="5">2.5.1.87</ecNumber>
    </recommendedName>
</protein>
<evidence type="ECO:0000256" key="13">
    <source>
        <dbReference type="SAM" id="MobiDB-lite"/>
    </source>
</evidence>
<name>A0A8K0UPY0_9AGAR</name>
<evidence type="ECO:0000256" key="8">
    <source>
        <dbReference type="ARBA" id="ARBA00022824"/>
    </source>
</evidence>
<comment type="similarity">
    <text evidence="4">Belongs to the UPP synthase family.</text>
</comment>
<comment type="catalytic activity">
    <reaction evidence="12">
        <text>n isopentenyl diphosphate + (2E,6E)-farnesyl diphosphate = a di-trans,poly-cis-polyprenyl diphosphate + n diphosphate</text>
        <dbReference type="Rhea" id="RHEA:53008"/>
        <dbReference type="Rhea" id="RHEA-COMP:19494"/>
        <dbReference type="ChEBI" id="CHEBI:33019"/>
        <dbReference type="ChEBI" id="CHEBI:128769"/>
        <dbReference type="ChEBI" id="CHEBI:136960"/>
        <dbReference type="ChEBI" id="CHEBI:175763"/>
        <dbReference type="EC" id="2.5.1.87"/>
    </reaction>
</comment>
<keyword evidence="10" id="KW-1133">Transmembrane helix</keyword>
<dbReference type="EMBL" id="JAEVFJ010000015">
    <property type="protein sequence ID" value="KAH8100662.1"/>
    <property type="molecule type" value="Genomic_DNA"/>
</dbReference>
<keyword evidence="11" id="KW-0472">Membrane</keyword>
<accession>A0A8K0UPY0</accession>
<gene>
    <name evidence="14" type="ORF">BXZ70DRAFT_167614</name>
</gene>
<evidence type="ECO:0000256" key="7">
    <source>
        <dbReference type="ARBA" id="ARBA00022692"/>
    </source>
</evidence>
<proteinExistence type="inferred from homology"/>
<dbReference type="GO" id="GO:0045547">
    <property type="term" value="F:ditrans,polycis-polyprenyl diphosphate synthase [(2E,6E)-farnesyl diphosphate specific] activity"/>
    <property type="evidence" value="ECO:0007669"/>
    <property type="project" value="UniProtKB-EC"/>
</dbReference>
<evidence type="ECO:0000256" key="5">
    <source>
        <dbReference type="ARBA" id="ARBA00012596"/>
    </source>
</evidence>
<dbReference type="UniPathway" id="UPA00378"/>
<dbReference type="InterPro" id="IPR036424">
    <property type="entry name" value="UPP_synth-like_sf"/>
</dbReference>
<dbReference type="GO" id="GO:0005789">
    <property type="term" value="C:endoplasmic reticulum membrane"/>
    <property type="evidence" value="ECO:0007669"/>
    <property type="project" value="UniProtKB-SubCell"/>
</dbReference>
<evidence type="ECO:0000256" key="9">
    <source>
        <dbReference type="ARBA" id="ARBA00022842"/>
    </source>
</evidence>
<dbReference type="AlphaFoldDB" id="A0A8K0UPY0"/>
<comment type="cofactor">
    <cofactor evidence="1">
        <name>Mg(2+)</name>
        <dbReference type="ChEBI" id="CHEBI:18420"/>
    </cofactor>
</comment>
<feature type="region of interest" description="Disordered" evidence="13">
    <location>
        <begin position="152"/>
        <end position="179"/>
    </location>
</feature>
<evidence type="ECO:0000313" key="14">
    <source>
        <dbReference type="EMBL" id="KAH8100662.1"/>
    </source>
</evidence>
<sequence>MSWLTYAALYFIHALYTAYRSLLSYRSYFNNPPQVLNVPRKKLPKHLALLIIPDEELSAESCREAMVQNVELLTSWCKDAGIERLTVYDREGILNDSAIEIQDRLRTSEDSSNSSAESEPEYPLTPPLSDVSESRTLTPEIIPPPLQLHTIHIPSRPRAKRHTRNVVKRRKPAETEKSPEAKSIALHLICRATGKPALARVAQHFLQVQRQSKASVHILDSIDDVGVCLEGERGLSPPDLMIVHDMASSRRQRPLELHGFPPWQMRLTEFRQTKPAPRFCAEGGKHATALLDEAEFVCALDEFSCAEMRLGK</sequence>
<evidence type="ECO:0000256" key="11">
    <source>
        <dbReference type="ARBA" id="ARBA00023136"/>
    </source>
</evidence>
<keyword evidence="15" id="KW-1185">Reference proteome</keyword>
<keyword evidence="6" id="KW-0808">Transferase</keyword>
<comment type="caution">
    <text evidence="14">The sequence shown here is derived from an EMBL/GenBank/DDBJ whole genome shotgun (WGS) entry which is preliminary data.</text>
</comment>
<keyword evidence="9" id="KW-0460">Magnesium</keyword>
<dbReference type="EC" id="2.5.1.87" evidence="5"/>
<keyword evidence="8" id="KW-0256">Endoplasmic reticulum</keyword>
<dbReference type="SUPFAM" id="SSF64005">
    <property type="entry name" value="Undecaprenyl diphosphate synthase"/>
    <property type="match status" value="1"/>
</dbReference>
<evidence type="ECO:0000256" key="6">
    <source>
        <dbReference type="ARBA" id="ARBA00022679"/>
    </source>
</evidence>
<comment type="pathway">
    <text evidence="3">Protein modification; protein glycosylation.</text>
</comment>
<reference evidence="14" key="1">
    <citation type="journal article" date="2021" name="New Phytol.">
        <title>Evolutionary innovations through gain and loss of genes in the ectomycorrhizal Boletales.</title>
        <authorList>
            <person name="Wu G."/>
            <person name="Miyauchi S."/>
            <person name="Morin E."/>
            <person name="Kuo A."/>
            <person name="Drula E."/>
            <person name="Varga T."/>
            <person name="Kohler A."/>
            <person name="Feng B."/>
            <person name="Cao Y."/>
            <person name="Lipzen A."/>
            <person name="Daum C."/>
            <person name="Hundley H."/>
            <person name="Pangilinan J."/>
            <person name="Johnson J."/>
            <person name="Barry K."/>
            <person name="LaButti K."/>
            <person name="Ng V."/>
            <person name="Ahrendt S."/>
            <person name="Min B."/>
            <person name="Choi I.G."/>
            <person name="Park H."/>
            <person name="Plett J.M."/>
            <person name="Magnuson J."/>
            <person name="Spatafora J.W."/>
            <person name="Nagy L.G."/>
            <person name="Henrissat B."/>
            <person name="Grigoriev I.V."/>
            <person name="Yang Z.L."/>
            <person name="Xu J."/>
            <person name="Martin F.M."/>
        </authorList>
    </citation>
    <scope>NUCLEOTIDE SEQUENCE</scope>
    <source>
        <strain evidence="14">KKN 215</strain>
    </source>
</reference>
<comment type="subcellular location">
    <subcellularLocation>
        <location evidence="2">Endoplasmic reticulum membrane</location>
    </subcellularLocation>
</comment>
<dbReference type="PANTHER" id="PTHR21528">
    <property type="entry name" value="DEHYDRODOLICHYL DIPHOSPHATE SYNTHASE COMPLEX SUBUNIT NUS1"/>
    <property type="match status" value="1"/>
</dbReference>
<dbReference type="GO" id="GO:1904423">
    <property type="term" value="C:dehydrodolichyl diphosphate synthase complex"/>
    <property type="evidence" value="ECO:0007669"/>
    <property type="project" value="InterPro"/>
</dbReference>
<dbReference type="InterPro" id="IPR038887">
    <property type="entry name" value="Nus1/NgBR"/>
</dbReference>
<feature type="compositionally biased region" description="Basic residues" evidence="13">
    <location>
        <begin position="155"/>
        <end position="171"/>
    </location>
</feature>
<organism evidence="14 15">
    <name type="scientific">Cristinia sonorae</name>
    <dbReference type="NCBI Taxonomy" id="1940300"/>
    <lineage>
        <taxon>Eukaryota</taxon>
        <taxon>Fungi</taxon>
        <taxon>Dikarya</taxon>
        <taxon>Basidiomycota</taxon>
        <taxon>Agaricomycotina</taxon>
        <taxon>Agaricomycetes</taxon>
        <taxon>Agaricomycetidae</taxon>
        <taxon>Agaricales</taxon>
        <taxon>Pleurotineae</taxon>
        <taxon>Stephanosporaceae</taxon>
        <taxon>Cristinia</taxon>
    </lineage>
</organism>
<evidence type="ECO:0000256" key="12">
    <source>
        <dbReference type="ARBA" id="ARBA00047353"/>
    </source>
</evidence>
<evidence type="ECO:0000256" key="2">
    <source>
        <dbReference type="ARBA" id="ARBA00004586"/>
    </source>
</evidence>